<dbReference type="GO" id="GO:0009556">
    <property type="term" value="P:microsporogenesis"/>
    <property type="evidence" value="ECO:0007669"/>
    <property type="project" value="TreeGrafter"/>
</dbReference>
<dbReference type="InterPro" id="IPR034546">
    <property type="entry name" value="PAIR1"/>
</dbReference>
<protein>
    <submittedName>
        <fullName evidence="2">Uncharacterized protein</fullName>
    </submittedName>
</protein>
<reference evidence="2" key="1">
    <citation type="submission" date="2020-07" db="EMBL/GenBank/DDBJ databases">
        <title>Genome sequence and genetic diversity analysis of an under-domesticated orphan crop, white fonio (Digitaria exilis).</title>
        <authorList>
            <person name="Bennetzen J.L."/>
            <person name="Chen S."/>
            <person name="Ma X."/>
            <person name="Wang X."/>
            <person name="Yssel A.E.J."/>
            <person name="Chaluvadi S.R."/>
            <person name="Johnson M."/>
            <person name="Gangashetty P."/>
            <person name="Hamidou F."/>
            <person name="Sanogo M.D."/>
            <person name="Zwaenepoel A."/>
            <person name="Wallace J."/>
            <person name="Van De Peer Y."/>
            <person name="Van Deynze A."/>
        </authorList>
    </citation>
    <scope>NUCLEOTIDE SEQUENCE</scope>
    <source>
        <tissue evidence="2">Leaves</tissue>
    </source>
</reference>
<dbReference type="PANTHER" id="PTHR37695:SF1">
    <property type="entry name" value="RECOMBINATION INITIATION DEFECTS 3-RELATED"/>
    <property type="match status" value="1"/>
</dbReference>
<evidence type="ECO:0000256" key="1">
    <source>
        <dbReference type="SAM" id="MobiDB-lite"/>
    </source>
</evidence>
<proteinExistence type="predicted"/>
<name>A0A835KU93_9POAL</name>
<accession>A0A835KU93</accession>
<dbReference type="GO" id="GO:0070192">
    <property type="term" value="P:chromosome organization involved in meiotic cell cycle"/>
    <property type="evidence" value="ECO:0007669"/>
    <property type="project" value="InterPro"/>
</dbReference>
<feature type="region of interest" description="Disordered" evidence="1">
    <location>
        <begin position="1"/>
        <end position="42"/>
    </location>
</feature>
<evidence type="ECO:0000313" key="3">
    <source>
        <dbReference type="Proteomes" id="UP000636709"/>
    </source>
</evidence>
<organism evidence="2 3">
    <name type="scientific">Digitaria exilis</name>
    <dbReference type="NCBI Taxonomy" id="1010633"/>
    <lineage>
        <taxon>Eukaryota</taxon>
        <taxon>Viridiplantae</taxon>
        <taxon>Streptophyta</taxon>
        <taxon>Embryophyta</taxon>
        <taxon>Tracheophyta</taxon>
        <taxon>Spermatophyta</taxon>
        <taxon>Magnoliopsida</taxon>
        <taxon>Liliopsida</taxon>
        <taxon>Poales</taxon>
        <taxon>Poaceae</taxon>
        <taxon>PACMAD clade</taxon>
        <taxon>Panicoideae</taxon>
        <taxon>Panicodae</taxon>
        <taxon>Paniceae</taxon>
        <taxon>Anthephorinae</taxon>
        <taxon>Digitaria</taxon>
    </lineage>
</organism>
<dbReference type="EMBL" id="JACEFO010000368">
    <property type="protein sequence ID" value="KAF8772744.1"/>
    <property type="molecule type" value="Genomic_DNA"/>
</dbReference>
<dbReference type="GO" id="GO:0005634">
    <property type="term" value="C:nucleus"/>
    <property type="evidence" value="ECO:0007669"/>
    <property type="project" value="TreeGrafter"/>
</dbReference>
<dbReference type="OrthoDB" id="1920658at2759"/>
<feature type="compositionally biased region" description="Polar residues" evidence="1">
    <location>
        <begin position="1"/>
        <end position="17"/>
    </location>
</feature>
<dbReference type="GO" id="GO:0042138">
    <property type="term" value="P:meiotic DNA double-strand break formation"/>
    <property type="evidence" value="ECO:0007669"/>
    <property type="project" value="TreeGrafter"/>
</dbReference>
<evidence type="ECO:0000313" key="2">
    <source>
        <dbReference type="EMBL" id="KAF8772744.1"/>
    </source>
</evidence>
<dbReference type="GO" id="GO:0009553">
    <property type="term" value="P:embryo sac development"/>
    <property type="evidence" value="ECO:0007669"/>
    <property type="project" value="TreeGrafter"/>
</dbReference>
<dbReference type="AlphaFoldDB" id="A0A835KU93"/>
<comment type="caution">
    <text evidence="2">The sequence shown here is derived from an EMBL/GenBank/DDBJ whole genome shotgun (WGS) entry which is preliminary data.</text>
</comment>
<keyword evidence="3" id="KW-1185">Reference proteome</keyword>
<dbReference type="Proteomes" id="UP000636709">
    <property type="component" value="Unassembled WGS sequence"/>
</dbReference>
<sequence length="183" mass="20815">MVNQTTSSKLGEPNISSRWKIPDEPIPAANIKTSDEPNTSTKWEPVMRQRPAAKGRPQMNQIHAASILHLWLALQRWQIEDEGRRGRMKALPQKLTGSRSKVTAKQEKVPVKKVIQNVATKKVNKIYLSTLHWCHGQFTCGEACCAGDKECHLMMEAAEESQQILRRARKRRRREMQAIVPAA</sequence>
<dbReference type="PANTHER" id="PTHR37695">
    <property type="entry name" value="RECOMBINATION INITIATION DEFECTS 3-RELATED"/>
    <property type="match status" value="1"/>
</dbReference>
<gene>
    <name evidence="2" type="ORF">HU200_005435</name>
</gene>